<keyword evidence="3" id="KW-0677">Repeat</keyword>
<dbReference type="GO" id="GO:0005886">
    <property type="term" value="C:plasma membrane"/>
    <property type="evidence" value="ECO:0007669"/>
    <property type="project" value="TreeGrafter"/>
</dbReference>
<evidence type="ECO:0000256" key="7">
    <source>
        <dbReference type="PROSITE-ProRule" id="PRU00703"/>
    </source>
</evidence>
<dbReference type="PROSITE" id="PS51846">
    <property type="entry name" value="CNNM"/>
    <property type="match status" value="1"/>
</dbReference>
<name>A0A839HC44_9GAMM</name>
<accession>A0A839HC44</accession>
<comment type="subcellular location">
    <subcellularLocation>
        <location evidence="1">Membrane</location>
        <topology evidence="1">Multi-pass membrane protein</topology>
    </subcellularLocation>
</comment>
<dbReference type="EMBL" id="JABVCQ010000020">
    <property type="protein sequence ID" value="MBB1126545.1"/>
    <property type="molecule type" value="Genomic_DNA"/>
</dbReference>
<keyword evidence="2 8" id="KW-0812">Transmembrane</keyword>
<keyword evidence="5 7" id="KW-0129">CBS domain</keyword>
<dbReference type="AlphaFoldDB" id="A0A839HC44"/>
<protein>
    <submittedName>
        <fullName evidence="12">DUF21 domain-containing protein</fullName>
    </submittedName>
</protein>
<feature type="transmembrane region" description="Helical" evidence="9">
    <location>
        <begin position="59"/>
        <end position="79"/>
    </location>
</feature>
<feature type="domain" description="CBS" evidence="10">
    <location>
        <begin position="262"/>
        <end position="323"/>
    </location>
</feature>
<evidence type="ECO:0000256" key="6">
    <source>
        <dbReference type="ARBA" id="ARBA00023136"/>
    </source>
</evidence>
<gene>
    <name evidence="12" type="ORF">HUK38_09920</name>
</gene>
<comment type="caution">
    <text evidence="12">The sequence shown here is derived from an EMBL/GenBank/DDBJ whole genome shotgun (WGS) entry which is preliminary data.</text>
</comment>
<evidence type="ECO:0000256" key="3">
    <source>
        <dbReference type="ARBA" id="ARBA00022737"/>
    </source>
</evidence>
<evidence type="ECO:0000256" key="5">
    <source>
        <dbReference type="ARBA" id="ARBA00023122"/>
    </source>
</evidence>
<evidence type="ECO:0000256" key="1">
    <source>
        <dbReference type="ARBA" id="ARBA00004141"/>
    </source>
</evidence>
<dbReference type="Proteomes" id="UP000548632">
    <property type="component" value="Unassembled WGS sequence"/>
</dbReference>
<evidence type="ECO:0000256" key="8">
    <source>
        <dbReference type="PROSITE-ProRule" id="PRU01193"/>
    </source>
</evidence>
<reference evidence="12 13" key="1">
    <citation type="journal article" date="2020" name="Arch. Microbiol.">
        <title>The genome sequence of the giant phototrophic gammaproteobacterium Thiospirillum jenense gives insight into its physiological properties and phylogenetic relationships.</title>
        <authorList>
            <person name="Imhoff J.F."/>
            <person name="Meyer T.E."/>
            <person name="Kyndt J.A."/>
        </authorList>
    </citation>
    <scope>NUCLEOTIDE SEQUENCE [LARGE SCALE GENOMIC DNA]</scope>
    <source>
        <strain evidence="12 13">DSM 216</strain>
    </source>
</reference>
<evidence type="ECO:0000259" key="11">
    <source>
        <dbReference type="PROSITE" id="PS51846"/>
    </source>
</evidence>
<proteinExistence type="predicted"/>
<evidence type="ECO:0000256" key="4">
    <source>
        <dbReference type="ARBA" id="ARBA00022989"/>
    </source>
</evidence>
<dbReference type="InterPro" id="IPR046342">
    <property type="entry name" value="CBS_dom_sf"/>
</dbReference>
<feature type="domain" description="CNNM transmembrane" evidence="11">
    <location>
        <begin position="1"/>
        <end position="181"/>
    </location>
</feature>
<keyword evidence="4 8" id="KW-1133">Transmembrane helix</keyword>
<dbReference type="RefSeq" id="WP_182584172.1">
    <property type="nucleotide sequence ID" value="NZ_JABVCQ010000020.1"/>
</dbReference>
<dbReference type="PANTHER" id="PTHR22777:SF4">
    <property type="entry name" value="UPF0053 PROTEIN SLL1254"/>
    <property type="match status" value="1"/>
</dbReference>
<dbReference type="CDD" id="cd04590">
    <property type="entry name" value="CBS_pair_CorC_HlyC_assoc"/>
    <property type="match status" value="1"/>
</dbReference>
<dbReference type="PANTHER" id="PTHR22777">
    <property type="entry name" value="HEMOLYSIN-RELATED"/>
    <property type="match status" value="1"/>
</dbReference>
<dbReference type="InterPro" id="IPR044751">
    <property type="entry name" value="Ion_transp-like_CBS"/>
</dbReference>
<dbReference type="PROSITE" id="PS51371">
    <property type="entry name" value="CBS"/>
    <property type="match status" value="1"/>
</dbReference>
<feature type="transmembrane region" description="Helical" evidence="9">
    <location>
        <begin position="124"/>
        <end position="145"/>
    </location>
</feature>
<dbReference type="Pfam" id="PF00571">
    <property type="entry name" value="CBS"/>
    <property type="match status" value="1"/>
</dbReference>
<dbReference type="InterPro" id="IPR002550">
    <property type="entry name" value="CNNM"/>
</dbReference>
<dbReference type="InterPro" id="IPR000644">
    <property type="entry name" value="CBS_dom"/>
</dbReference>
<evidence type="ECO:0000313" key="13">
    <source>
        <dbReference type="Proteomes" id="UP000548632"/>
    </source>
</evidence>
<sequence>MTLLLIYLFLALTVSFICSILEAVLLSSTNSYIESRTKEHHSRGLSLFKKHKSNIDRPIAAILIFNTFAHTMGAAGVGAEAQRLFGEEWQTIIAIILTLLILYLTEIIPKVLGATHWKHLLSPAAYFIQYMIFLTYPLLLISTYLSRLLSKGKPLHGGHSRDEILAMVEMGEKAGAILSRESALIENLLQLKECRAKDIMTPRSVVFAFSMEVTVAQAVEYDALYVHSRIPVYQDNLDQVVGLVFSQTVLEESVEEHEERTMAQICVPVFHVSENLPVLNLLDTFIKRKEHLFVVHDNYGQTAGIVTMEDAIETLLGVEIMDEMDQVSDMQMLAKQRSRIFRDRIRRDLQESLASKD</sequence>
<organism evidence="12 13">
    <name type="scientific">Thiospirillum jenense</name>
    <dbReference type="NCBI Taxonomy" id="1653858"/>
    <lineage>
        <taxon>Bacteria</taxon>
        <taxon>Pseudomonadati</taxon>
        <taxon>Pseudomonadota</taxon>
        <taxon>Gammaproteobacteria</taxon>
        <taxon>Chromatiales</taxon>
        <taxon>Chromatiaceae</taxon>
        <taxon>Thiospirillum</taxon>
    </lineage>
</organism>
<evidence type="ECO:0000313" key="12">
    <source>
        <dbReference type="EMBL" id="MBB1126545.1"/>
    </source>
</evidence>
<keyword evidence="6 8" id="KW-0472">Membrane</keyword>
<keyword evidence="13" id="KW-1185">Reference proteome</keyword>
<dbReference type="SUPFAM" id="SSF54631">
    <property type="entry name" value="CBS-domain pair"/>
    <property type="match status" value="1"/>
</dbReference>
<feature type="transmembrane region" description="Helical" evidence="9">
    <location>
        <begin position="6"/>
        <end position="26"/>
    </location>
</feature>
<feature type="transmembrane region" description="Helical" evidence="9">
    <location>
        <begin position="91"/>
        <end position="112"/>
    </location>
</feature>
<dbReference type="Pfam" id="PF01595">
    <property type="entry name" value="CNNM"/>
    <property type="match status" value="1"/>
</dbReference>
<evidence type="ECO:0000259" key="10">
    <source>
        <dbReference type="PROSITE" id="PS51371"/>
    </source>
</evidence>
<evidence type="ECO:0000256" key="9">
    <source>
        <dbReference type="SAM" id="Phobius"/>
    </source>
</evidence>
<evidence type="ECO:0000256" key="2">
    <source>
        <dbReference type="ARBA" id="ARBA00022692"/>
    </source>
</evidence>
<dbReference type="Gene3D" id="3.10.580.10">
    <property type="entry name" value="CBS-domain"/>
    <property type="match status" value="1"/>
</dbReference>